<keyword evidence="7" id="KW-0808">Transferase</keyword>
<dbReference type="InterPro" id="IPR013785">
    <property type="entry name" value="Aldolase_TIM"/>
</dbReference>
<dbReference type="Gene3D" id="3.40.50.150">
    <property type="entry name" value="Vaccinia Virus protein VP39"/>
    <property type="match status" value="1"/>
</dbReference>
<dbReference type="GO" id="GO:0008168">
    <property type="term" value="F:methyltransferase activity"/>
    <property type="evidence" value="ECO:0007669"/>
    <property type="project" value="UniProtKB-KW"/>
</dbReference>
<gene>
    <name evidence="7" type="ordered locus">Glov_0923</name>
</gene>
<evidence type="ECO:0000256" key="2">
    <source>
        <dbReference type="ARBA" id="ARBA00022691"/>
    </source>
</evidence>
<sequence length="1039" mass="112518">MPFNHSDWIRLPLASSALYLAPGQPAWFVPTAEGDRLLCSAASGAVLQDSDSQLFLQRLPKGTPAVYPGRELLLPRSPALRELWFHVTDACNMSCSHCLFSAGPGHYRQLPLDQLLQHAATAYGSLDCRLFALTGGEPLMYDGFSRLIEGLLEHQDAQLVILSNGLLADRKLDPAWPRERIRLQISLDGSPEQHDAVRGKGSFALLQKQLLFLKENGWQFTLSMCPTQANHQDIPWLVDFAADMGAAAVHYMWYFIRGRGSEEQAVAPVQLLPLLAAAMERSHSRGVPIDNLEAIRQRIFSPPGTIHDGSSAGVESAAIGPDNRLYPTAATVGVRQLSTALEAGLAAAWQQSEVLAEIRRTTAASLNTPWRYLHGGGDFDHSYFHAGSYQGSDPYQPLIESISLLLIEQAANRLPEPAGAAIRLKMGELLENCSSHGPVALCQSNCLLHDTRDSRSGVKQFYAEAAGDRRADILNPVSYADPLLSHIPAEFRFRGYGCGSPILDAALQAGERVVDLGSGTGVECFIAARQVGAEGQVTGVDMLDPMLALANRGAEQVRATLGFDNLRFVKGYLEALPLETGSVDVLVSNCVLNLSPDKRRTFAEICRVLAPGGRMVVADVVCEDQPPAAILNDDELRGECIAGAMTHKDLAGIVAESGLWRYRIIRRLPYRTVQGHPFYSLTFVAEKPAGLHDLCTEKVIYPGPAEALKLSGQTWLRAGQPALIAKQEAELFGDQLWRIDSFGFVDNVAMSGGSCCSQPPEAHQQSQPAKPAEPQHSSGCLVCSAPLVYTAAPQEMTCHYCGAGVSSHAACQNGHFVCDLCHIGDSLQRLEQLCSNSGTANPMELFLQIRNHPSFPLHGPQYHALVPGVFLAALRNAGHPVSDEQIRTAISRGAEVPGGSCGFMGVCGAASGIGIAFSVLLEATPLKVSQRQIVQQVVQQVLADIASQQAARCCQRDCWLALRRGLLLAGQMFALPLEELKPLACRQLDRNSECSGNSCPLHPASIMQMHLSNLQEVLSKGYMQVEQLMQVVLQPTDVT</sequence>
<dbReference type="GO" id="GO:0032259">
    <property type="term" value="P:methylation"/>
    <property type="evidence" value="ECO:0007669"/>
    <property type="project" value="UniProtKB-KW"/>
</dbReference>
<dbReference type="InterPro" id="IPR043768">
    <property type="entry name" value="DUF5714"/>
</dbReference>
<keyword evidence="5" id="KW-0411">Iron-sulfur</keyword>
<dbReference type="PANTHER" id="PTHR11228:SF7">
    <property type="entry name" value="PQQA PEPTIDE CYCLASE"/>
    <property type="match status" value="1"/>
</dbReference>
<evidence type="ECO:0000256" key="3">
    <source>
        <dbReference type="ARBA" id="ARBA00022723"/>
    </source>
</evidence>
<dbReference type="PANTHER" id="PTHR11228">
    <property type="entry name" value="RADICAL SAM DOMAIN PROTEIN"/>
    <property type="match status" value="1"/>
</dbReference>
<dbReference type="GO" id="GO:0051536">
    <property type="term" value="F:iron-sulfur cluster binding"/>
    <property type="evidence" value="ECO:0007669"/>
    <property type="project" value="UniProtKB-KW"/>
</dbReference>
<keyword evidence="7" id="KW-0489">Methyltransferase</keyword>
<dbReference type="InterPro" id="IPR025714">
    <property type="entry name" value="Methyltranfer_dom"/>
</dbReference>
<dbReference type="CDD" id="cd02440">
    <property type="entry name" value="AdoMet_MTases"/>
    <property type="match status" value="1"/>
</dbReference>
<dbReference type="Pfam" id="PF13847">
    <property type="entry name" value="Methyltransf_31"/>
    <property type="match status" value="1"/>
</dbReference>
<dbReference type="Pfam" id="PF04055">
    <property type="entry name" value="Radical_SAM"/>
    <property type="match status" value="1"/>
</dbReference>
<protein>
    <submittedName>
        <fullName evidence="7">Methyltransferase type 11</fullName>
    </submittedName>
</protein>
<dbReference type="RefSeq" id="WP_012468996.1">
    <property type="nucleotide sequence ID" value="NC_010814.1"/>
</dbReference>
<dbReference type="Proteomes" id="UP000002420">
    <property type="component" value="Chromosome"/>
</dbReference>
<evidence type="ECO:0000256" key="4">
    <source>
        <dbReference type="ARBA" id="ARBA00023004"/>
    </source>
</evidence>
<evidence type="ECO:0000256" key="5">
    <source>
        <dbReference type="ARBA" id="ARBA00023014"/>
    </source>
</evidence>
<dbReference type="SUPFAM" id="SSF102114">
    <property type="entry name" value="Radical SAM enzymes"/>
    <property type="match status" value="1"/>
</dbReference>
<reference evidence="7 8" key="1">
    <citation type="submission" date="2008-05" db="EMBL/GenBank/DDBJ databases">
        <title>Complete sequence of chromosome of Geobacter lovleyi SZ.</title>
        <authorList>
            <consortium name="US DOE Joint Genome Institute"/>
            <person name="Lucas S."/>
            <person name="Copeland A."/>
            <person name="Lapidus A."/>
            <person name="Glavina del Rio T."/>
            <person name="Dalin E."/>
            <person name="Tice H."/>
            <person name="Bruce D."/>
            <person name="Goodwin L."/>
            <person name="Pitluck S."/>
            <person name="Chertkov O."/>
            <person name="Meincke L."/>
            <person name="Brettin T."/>
            <person name="Detter J.C."/>
            <person name="Han C."/>
            <person name="Tapia R."/>
            <person name="Kuske C.R."/>
            <person name="Schmutz J."/>
            <person name="Larimer F."/>
            <person name="Land M."/>
            <person name="Hauser L."/>
            <person name="Kyrpides N."/>
            <person name="Mikhailova N."/>
            <person name="Sung Y."/>
            <person name="Fletcher K.E."/>
            <person name="Ritalahti K.M."/>
            <person name="Loeffler F.E."/>
            <person name="Richardson P."/>
        </authorList>
    </citation>
    <scope>NUCLEOTIDE SEQUENCE [LARGE SCALE GENOMIC DNA]</scope>
    <source>
        <strain evidence="8">ATCC BAA-1151 / DSM 17278 / SZ</strain>
    </source>
</reference>
<dbReference type="InterPro" id="IPR007197">
    <property type="entry name" value="rSAM"/>
</dbReference>
<dbReference type="HOGENOM" id="CLU_010059_0_0_7"/>
<dbReference type="Pfam" id="PF18978">
    <property type="entry name" value="DUF5714"/>
    <property type="match status" value="1"/>
</dbReference>
<dbReference type="PROSITE" id="PS51918">
    <property type="entry name" value="RADICAL_SAM"/>
    <property type="match status" value="1"/>
</dbReference>
<evidence type="ECO:0000256" key="1">
    <source>
        <dbReference type="ARBA" id="ARBA00001966"/>
    </source>
</evidence>
<dbReference type="eggNOG" id="COG2226">
    <property type="taxonomic scope" value="Bacteria"/>
</dbReference>
<dbReference type="Gene3D" id="3.20.20.70">
    <property type="entry name" value="Aldolase class I"/>
    <property type="match status" value="1"/>
</dbReference>
<keyword evidence="3" id="KW-0479">Metal-binding</keyword>
<comment type="cofactor">
    <cofactor evidence="1">
        <name>[4Fe-4S] cluster</name>
        <dbReference type="ChEBI" id="CHEBI:49883"/>
    </cofactor>
</comment>
<dbReference type="OrthoDB" id="9765084at2"/>
<dbReference type="InterPro" id="IPR029063">
    <property type="entry name" value="SAM-dependent_MTases_sf"/>
</dbReference>
<dbReference type="KEGG" id="glo:Glov_0923"/>
<dbReference type="STRING" id="398767.Glov_0923"/>
<dbReference type="InterPro" id="IPR050377">
    <property type="entry name" value="Radical_SAM_PqqE_MftC-like"/>
</dbReference>
<dbReference type="CDD" id="cd01335">
    <property type="entry name" value="Radical_SAM"/>
    <property type="match status" value="1"/>
</dbReference>
<proteinExistence type="predicted"/>
<evidence type="ECO:0000259" key="6">
    <source>
        <dbReference type="PROSITE" id="PS51918"/>
    </source>
</evidence>
<accession>B3E5H5</accession>
<keyword evidence="4" id="KW-0408">Iron</keyword>
<feature type="domain" description="Radical SAM core" evidence="6">
    <location>
        <begin position="75"/>
        <end position="284"/>
    </location>
</feature>
<keyword evidence="8" id="KW-1185">Reference proteome</keyword>
<organism evidence="7 8">
    <name type="scientific">Trichlorobacter lovleyi (strain ATCC BAA-1151 / DSM 17278 / SZ)</name>
    <name type="common">Geobacter lovleyi</name>
    <dbReference type="NCBI Taxonomy" id="398767"/>
    <lineage>
        <taxon>Bacteria</taxon>
        <taxon>Pseudomonadati</taxon>
        <taxon>Thermodesulfobacteriota</taxon>
        <taxon>Desulfuromonadia</taxon>
        <taxon>Geobacterales</taxon>
        <taxon>Geobacteraceae</taxon>
        <taxon>Trichlorobacter</taxon>
    </lineage>
</organism>
<dbReference type="EMBL" id="CP001089">
    <property type="protein sequence ID" value="ACD94646.1"/>
    <property type="molecule type" value="Genomic_DNA"/>
</dbReference>
<evidence type="ECO:0000313" key="8">
    <source>
        <dbReference type="Proteomes" id="UP000002420"/>
    </source>
</evidence>
<dbReference type="InterPro" id="IPR058240">
    <property type="entry name" value="rSAM_sf"/>
</dbReference>
<dbReference type="SUPFAM" id="SSF53335">
    <property type="entry name" value="S-adenosyl-L-methionine-dependent methyltransferases"/>
    <property type="match status" value="1"/>
</dbReference>
<dbReference type="AlphaFoldDB" id="B3E5H5"/>
<keyword evidence="2" id="KW-0949">S-adenosyl-L-methionine</keyword>
<evidence type="ECO:0000313" key="7">
    <source>
        <dbReference type="EMBL" id="ACD94646.1"/>
    </source>
</evidence>
<dbReference type="eggNOG" id="COG0535">
    <property type="taxonomic scope" value="Bacteria"/>
</dbReference>
<dbReference type="SFLD" id="SFLDS00029">
    <property type="entry name" value="Radical_SAM"/>
    <property type="match status" value="1"/>
</dbReference>
<dbReference type="GO" id="GO:0046872">
    <property type="term" value="F:metal ion binding"/>
    <property type="evidence" value="ECO:0007669"/>
    <property type="project" value="UniProtKB-KW"/>
</dbReference>
<name>B3E5H5_TRIL1</name>
<dbReference type="SFLD" id="SFLDG01067">
    <property type="entry name" value="SPASM/twitch_domain_containing"/>
    <property type="match status" value="1"/>
</dbReference>